<dbReference type="Proteomes" id="UP000642673">
    <property type="component" value="Unassembled WGS sequence"/>
</dbReference>
<dbReference type="RefSeq" id="WP_190187466.1">
    <property type="nucleotide sequence ID" value="NZ_BMVP01000020.1"/>
</dbReference>
<evidence type="ECO:0008006" key="3">
    <source>
        <dbReference type="Google" id="ProtNLM"/>
    </source>
</evidence>
<reference evidence="2" key="1">
    <citation type="journal article" date="2019" name="Int. J. Syst. Evol. Microbiol.">
        <title>The Global Catalogue of Microorganisms (GCM) 10K type strain sequencing project: providing services to taxonomists for standard genome sequencing and annotation.</title>
        <authorList>
            <consortium name="The Broad Institute Genomics Platform"/>
            <consortium name="The Broad Institute Genome Sequencing Center for Infectious Disease"/>
            <person name="Wu L."/>
            <person name="Ma J."/>
        </authorList>
    </citation>
    <scope>NUCLEOTIDE SEQUENCE [LARGE SCALE GENOMIC DNA]</scope>
    <source>
        <strain evidence="2">JCM 4738</strain>
    </source>
</reference>
<proteinExistence type="predicted"/>
<sequence length="286" mass="30839">MIEVGQQGAFSVNSVGLERRPFPLSFGIREAEGVWQVRAGAAQAGALVDLLMAVANDTVAVVSLETNSYLDEDWHALRPSLIAAELGVPCRVHPLGSWAAGANGLADEFLVFDRDLLPRFLDGTWAAYELTLIDVPADVTAEQLDELALVLGTIGIDEPLLSRLGESRVWFSGHDDCYVFLEAREPALPAAVLARLMTLLAGSALAELAEAPCSRVPEPGPWLPERLIATAPHWIGVLGNVTEELVAIRLAALPEPWRLGDSFPGQADLTATLDVRHGTWRITPEE</sequence>
<comment type="caution">
    <text evidence="1">The sequence shown here is derived from an EMBL/GenBank/DDBJ whole genome shotgun (WGS) entry which is preliminary data.</text>
</comment>
<evidence type="ECO:0000313" key="1">
    <source>
        <dbReference type="EMBL" id="GHB81876.1"/>
    </source>
</evidence>
<evidence type="ECO:0000313" key="2">
    <source>
        <dbReference type="Proteomes" id="UP000642673"/>
    </source>
</evidence>
<name>A0ABQ3F1X7_9ACTN</name>
<accession>A0ABQ3F1X7</accession>
<keyword evidence="2" id="KW-1185">Reference proteome</keyword>
<protein>
    <recommendedName>
        <fullName evidence="3">GspL cytoplasmic actin-ATPase-like domain-containing protein</fullName>
    </recommendedName>
</protein>
<dbReference type="EMBL" id="BMVP01000020">
    <property type="protein sequence ID" value="GHB81876.1"/>
    <property type="molecule type" value="Genomic_DNA"/>
</dbReference>
<gene>
    <name evidence="1" type="ORF">GCM10010347_60950</name>
</gene>
<organism evidence="1 2">
    <name type="scientific">Streptomyces cirratus</name>
    <dbReference type="NCBI Taxonomy" id="68187"/>
    <lineage>
        <taxon>Bacteria</taxon>
        <taxon>Bacillati</taxon>
        <taxon>Actinomycetota</taxon>
        <taxon>Actinomycetes</taxon>
        <taxon>Kitasatosporales</taxon>
        <taxon>Streptomycetaceae</taxon>
        <taxon>Streptomyces</taxon>
    </lineage>
</organism>